<proteinExistence type="predicted"/>
<comment type="caution">
    <text evidence="1">The sequence shown here is derived from an EMBL/GenBank/DDBJ whole genome shotgun (WGS) entry which is preliminary data.</text>
</comment>
<dbReference type="EMBL" id="QNGE01004421">
    <property type="protein sequence ID" value="KAA3672909.1"/>
    <property type="molecule type" value="Genomic_DNA"/>
</dbReference>
<evidence type="ECO:0000313" key="2">
    <source>
        <dbReference type="Proteomes" id="UP000324629"/>
    </source>
</evidence>
<dbReference type="AlphaFoldDB" id="A0A5J4NCD8"/>
<name>A0A5J4NCD8_9TREM</name>
<dbReference type="Proteomes" id="UP000324629">
    <property type="component" value="Unassembled WGS sequence"/>
</dbReference>
<organism evidence="1 2">
    <name type="scientific">Paragonimus westermani</name>
    <dbReference type="NCBI Taxonomy" id="34504"/>
    <lineage>
        <taxon>Eukaryota</taxon>
        <taxon>Metazoa</taxon>
        <taxon>Spiralia</taxon>
        <taxon>Lophotrochozoa</taxon>
        <taxon>Platyhelminthes</taxon>
        <taxon>Trematoda</taxon>
        <taxon>Digenea</taxon>
        <taxon>Plagiorchiida</taxon>
        <taxon>Troglotremata</taxon>
        <taxon>Troglotrematidae</taxon>
        <taxon>Paragonimus</taxon>
    </lineage>
</organism>
<evidence type="ECO:0000313" key="1">
    <source>
        <dbReference type="EMBL" id="KAA3672909.1"/>
    </source>
</evidence>
<accession>A0A5J4NCD8</accession>
<sequence length="120" mass="13393">MCPISLIFTRNLNVFAIFARQLYIIQFKCFPDAVPYYAGAENRGYLSDPGDVSNARMWLAQKYGYRLVDPAAQPESVRHLMSIRKASSQIFLGLTPGSLVSLADEVVLKPSAEELDKYAS</sequence>
<protein>
    <submittedName>
        <fullName evidence="1">Uncharacterized protein</fullName>
    </submittedName>
</protein>
<gene>
    <name evidence="1" type="ORF">DEA37_0008571</name>
</gene>
<keyword evidence="2" id="KW-1185">Reference proteome</keyword>
<reference evidence="1 2" key="1">
    <citation type="journal article" date="2019" name="Gigascience">
        <title>Whole-genome sequence of the oriental lung fluke Paragonimus westermani.</title>
        <authorList>
            <person name="Oey H."/>
            <person name="Zakrzewski M."/>
            <person name="Narain K."/>
            <person name="Devi K.R."/>
            <person name="Agatsuma T."/>
            <person name="Nawaratna S."/>
            <person name="Gobert G.N."/>
            <person name="Jones M.K."/>
            <person name="Ragan M.A."/>
            <person name="McManus D.P."/>
            <person name="Krause L."/>
        </authorList>
    </citation>
    <scope>NUCLEOTIDE SEQUENCE [LARGE SCALE GENOMIC DNA]</scope>
    <source>
        <strain evidence="1 2">IND2009</strain>
    </source>
</reference>